<dbReference type="HOGENOM" id="CLU_1175085_0_0_1"/>
<accession>H2YWB2</accession>
<dbReference type="Proteomes" id="UP000007875">
    <property type="component" value="Unassembled WGS sequence"/>
</dbReference>
<name>H2YWB2_CIOSA</name>
<protein>
    <submittedName>
        <fullName evidence="2">Uncharacterized protein</fullName>
    </submittedName>
</protein>
<dbReference type="Ensembl" id="ENSCSAVT00000009741.1">
    <property type="protein sequence ID" value="ENSCSAVP00000009623.1"/>
    <property type="gene ID" value="ENSCSAVG00000005646.1"/>
</dbReference>
<sequence>MNSFSRREAKKAVLPQVPVADGDSGRGESDQDTGSFEGKDPVARDTSHAPTELSNSVVVMDIPDAGSMGPLCTNICRQYGHEYNPDTSYTMPRYYANGSYNSTPSHQYPHDNYTTTSLSHSASDLFHDGMYPAHVTSGAYYVASPASCHHGNSDYVMTSRVASPTTVQSQDAALKRRSTASLHGELLHRRFIAAAQNGSSRADNLHSRAQTPAECGEVSMEETQQIIDDIDQLIDH</sequence>
<reference evidence="2" key="2">
    <citation type="submission" date="2025-08" db="UniProtKB">
        <authorList>
            <consortium name="Ensembl"/>
        </authorList>
    </citation>
    <scope>IDENTIFICATION</scope>
</reference>
<organism evidence="2 3">
    <name type="scientific">Ciona savignyi</name>
    <name type="common">Pacific transparent sea squirt</name>
    <dbReference type="NCBI Taxonomy" id="51511"/>
    <lineage>
        <taxon>Eukaryota</taxon>
        <taxon>Metazoa</taxon>
        <taxon>Chordata</taxon>
        <taxon>Tunicata</taxon>
        <taxon>Ascidiacea</taxon>
        <taxon>Phlebobranchia</taxon>
        <taxon>Cionidae</taxon>
        <taxon>Ciona</taxon>
    </lineage>
</organism>
<reference evidence="3" key="1">
    <citation type="submission" date="2003-08" db="EMBL/GenBank/DDBJ databases">
        <authorList>
            <person name="Birren B."/>
            <person name="Nusbaum C."/>
            <person name="Abebe A."/>
            <person name="Abouelleil A."/>
            <person name="Adekoya E."/>
            <person name="Ait-zahra M."/>
            <person name="Allen N."/>
            <person name="Allen T."/>
            <person name="An P."/>
            <person name="Anderson M."/>
            <person name="Anderson S."/>
            <person name="Arachchi H."/>
            <person name="Armbruster J."/>
            <person name="Bachantsang P."/>
            <person name="Baldwin J."/>
            <person name="Barry A."/>
            <person name="Bayul T."/>
            <person name="Blitshsteyn B."/>
            <person name="Bloom T."/>
            <person name="Blye J."/>
            <person name="Boguslavskiy L."/>
            <person name="Borowsky M."/>
            <person name="Boukhgalter B."/>
            <person name="Brunache A."/>
            <person name="Butler J."/>
            <person name="Calixte N."/>
            <person name="Calvo S."/>
            <person name="Camarata J."/>
            <person name="Campo K."/>
            <person name="Chang J."/>
            <person name="Cheshatsang Y."/>
            <person name="Citroen M."/>
            <person name="Collymore A."/>
            <person name="Considine T."/>
            <person name="Cook A."/>
            <person name="Cooke P."/>
            <person name="Corum B."/>
            <person name="Cuomo C."/>
            <person name="David R."/>
            <person name="Dawoe T."/>
            <person name="Degray S."/>
            <person name="Dodge S."/>
            <person name="Dooley K."/>
            <person name="Dorje P."/>
            <person name="Dorjee K."/>
            <person name="Dorris L."/>
            <person name="Duffey N."/>
            <person name="Dupes A."/>
            <person name="Elkins T."/>
            <person name="Engels R."/>
            <person name="Erickson J."/>
            <person name="Farina A."/>
            <person name="Faro S."/>
            <person name="Ferreira P."/>
            <person name="Fischer H."/>
            <person name="Fitzgerald M."/>
            <person name="Foley K."/>
            <person name="Gage D."/>
            <person name="Galagan J."/>
            <person name="Gearin G."/>
            <person name="Gnerre S."/>
            <person name="Gnirke A."/>
            <person name="Goyette A."/>
            <person name="Graham J."/>
            <person name="Grandbois E."/>
            <person name="Gyaltsen K."/>
            <person name="Hafez N."/>
            <person name="Hagopian D."/>
            <person name="Hagos B."/>
            <person name="Hall J."/>
            <person name="Hatcher B."/>
            <person name="Heller A."/>
            <person name="Higgins H."/>
            <person name="Honan T."/>
            <person name="Horn A."/>
            <person name="Houde N."/>
            <person name="Hughes L."/>
            <person name="Hulme W."/>
            <person name="Husby E."/>
            <person name="Iliev I."/>
            <person name="Jaffe D."/>
            <person name="Jones C."/>
            <person name="Kamal M."/>
            <person name="Kamat A."/>
            <person name="Kamvysselis M."/>
            <person name="Karlsson E."/>
            <person name="Kells C."/>
            <person name="Kieu A."/>
            <person name="Kisner P."/>
            <person name="Kodira C."/>
            <person name="Kulbokas E."/>
            <person name="Labutti K."/>
            <person name="Lama D."/>
            <person name="Landers T."/>
            <person name="Leger J."/>
            <person name="Levine S."/>
            <person name="Lewis D."/>
            <person name="Lewis T."/>
            <person name="Lindblad-toh K."/>
            <person name="Liu X."/>
            <person name="Lokyitsang T."/>
            <person name="Lokyitsang Y."/>
            <person name="Lucien O."/>
            <person name="Lui A."/>
            <person name="Ma L.J."/>
            <person name="Mabbitt R."/>
            <person name="Macdonald J."/>
            <person name="Maclean C."/>
            <person name="Major J."/>
            <person name="Manning J."/>
            <person name="Marabella R."/>
            <person name="Maru K."/>
            <person name="Matthews C."/>
            <person name="Mauceli E."/>
            <person name="Mccarthy M."/>
            <person name="Mcdonough S."/>
            <person name="Mcghee T."/>
            <person name="Meldrim J."/>
            <person name="Meneus L."/>
            <person name="Mesirov J."/>
            <person name="Mihalev A."/>
            <person name="Mihova T."/>
            <person name="Mikkelsen T."/>
            <person name="Mlenga V."/>
            <person name="Moru K."/>
            <person name="Mozes J."/>
            <person name="Mulrain L."/>
            <person name="Munson G."/>
            <person name="Naylor J."/>
            <person name="Newes C."/>
            <person name="Nguyen C."/>
            <person name="Nguyen N."/>
            <person name="Nguyen T."/>
            <person name="Nicol R."/>
            <person name="Nielsen C."/>
            <person name="Nizzari M."/>
            <person name="Norbu C."/>
            <person name="Norbu N."/>
            <person name="O'donnell P."/>
            <person name="Okoawo O."/>
            <person name="O'leary S."/>
            <person name="Omotosho B."/>
            <person name="O'neill K."/>
            <person name="Osman S."/>
            <person name="Parker S."/>
            <person name="Perrin D."/>
            <person name="Phunkhang P."/>
            <person name="Piqani B."/>
            <person name="Purcell S."/>
            <person name="Rachupka T."/>
            <person name="Ramasamy U."/>
            <person name="Rameau R."/>
            <person name="Ray V."/>
            <person name="Raymond C."/>
            <person name="Retta R."/>
            <person name="Richardson S."/>
            <person name="Rise C."/>
            <person name="Rodriguez J."/>
            <person name="Rogers J."/>
            <person name="Rogov P."/>
            <person name="Rutman M."/>
            <person name="Schupbach R."/>
            <person name="Seaman C."/>
            <person name="Settipalli S."/>
            <person name="Sharpe T."/>
            <person name="Sheridan J."/>
            <person name="Sherpa N."/>
            <person name="Shi J."/>
            <person name="Smirnov S."/>
            <person name="Smith C."/>
            <person name="Sougnez C."/>
            <person name="Spencer B."/>
            <person name="Stalker J."/>
            <person name="Stange-thomann N."/>
            <person name="Stavropoulos S."/>
            <person name="Stetson K."/>
            <person name="Stone C."/>
            <person name="Stone S."/>
            <person name="Stubbs M."/>
            <person name="Talamas J."/>
            <person name="Tchuinga P."/>
            <person name="Tenzing P."/>
            <person name="Tesfaye S."/>
            <person name="Theodore J."/>
            <person name="Thoulutsang Y."/>
            <person name="Topham K."/>
            <person name="Towey S."/>
            <person name="Tsamla T."/>
            <person name="Tsomo N."/>
            <person name="Vallee D."/>
            <person name="Vassiliev H."/>
            <person name="Venkataraman V."/>
            <person name="Vinson J."/>
            <person name="Vo A."/>
            <person name="Wade C."/>
            <person name="Wang S."/>
            <person name="Wangchuk T."/>
            <person name="Wangdi T."/>
            <person name="Whittaker C."/>
            <person name="Wilkinson J."/>
            <person name="Wu Y."/>
            <person name="Wyman D."/>
            <person name="Yadav S."/>
            <person name="Yang S."/>
            <person name="Yang X."/>
            <person name="Yeager S."/>
            <person name="Yee E."/>
            <person name="Young G."/>
            <person name="Zainoun J."/>
            <person name="Zembeck L."/>
            <person name="Zimmer A."/>
            <person name="Zody M."/>
            <person name="Lander E."/>
        </authorList>
    </citation>
    <scope>NUCLEOTIDE SEQUENCE [LARGE SCALE GENOMIC DNA]</scope>
</reference>
<evidence type="ECO:0000256" key="1">
    <source>
        <dbReference type="SAM" id="MobiDB-lite"/>
    </source>
</evidence>
<feature type="region of interest" description="Disordered" evidence="1">
    <location>
        <begin position="198"/>
        <end position="221"/>
    </location>
</feature>
<evidence type="ECO:0000313" key="3">
    <source>
        <dbReference type="Proteomes" id="UP000007875"/>
    </source>
</evidence>
<feature type="compositionally biased region" description="Basic and acidic residues" evidence="1">
    <location>
        <begin position="37"/>
        <end position="47"/>
    </location>
</feature>
<reference evidence="2" key="3">
    <citation type="submission" date="2025-09" db="UniProtKB">
        <authorList>
            <consortium name="Ensembl"/>
        </authorList>
    </citation>
    <scope>IDENTIFICATION</scope>
</reference>
<feature type="region of interest" description="Disordered" evidence="1">
    <location>
        <begin position="1"/>
        <end position="55"/>
    </location>
</feature>
<feature type="compositionally biased region" description="Polar residues" evidence="1">
    <location>
        <begin position="198"/>
        <end position="210"/>
    </location>
</feature>
<dbReference type="AlphaFoldDB" id="H2YWB2"/>
<evidence type="ECO:0000313" key="2">
    <source>
        <dbReference type="Ensembl" id="ENSCSAVP00000009623.1"/>
    </source>
</evidence>
<dbReference type="InParanoid" id="H2YWB2"/>
<keyword evidence="3" id="KW-1185">Reference proteome</keyword>
<proteinExistence type="predicted"/>
<feature type="compositionally biased region" description="Basic and acidic residues" evidence="1">
    <location>
        <begin position="1"/>
        <end position="11"/>
    </location>
</feature>